<evidence type="ECO:0000256" key="5">
    <source>
        <dbReference type="SAM" id="MobiDB-lite"/>
    </source>
</evidence>
<comment type="caution">
    <text evidence="7">The sequence shown here is derived from an EMBL/GenBank/DDBJ whole genome shotgun (WGS) entry which is preliminary data.</text>
</comment>
<evidence type="ECO:0000259" key="6">
    <source>
        <dbReference type="Pfam" id="PF06803"/>
    </source>
</evidence>
<keyword evidence="4" id="KW-0472">Membrane</keyword>
<dbReference type="OrthoDB" id="5147173at2"/>
<comment type="subcellular location">
    <subcellularLocation>
        <location evidence="1">Endomembrane system</location>
        <topology evidence="1">Multi-pass membrane protein</topology>
    </subcellularLocation>
</comment>
<evidence type="ECO:0000256" key="2">
    <source>
        <dbReference type="ARBA" id="ARBA00022692"/>
    </source>
</evidence>
<organism evidence="7 8">
    <name type="scientific">Knoellia locipacati</name>
    <dbReference type="NCBI Taxonomy" id="882824"/>
    <lineage>
        <taxon>Bacteria</taxon>
        <taxon>Bacillati</taxon>
        <taxon>Actinomycetota</taxon>
        <taxon>Actinomycetes</taxon>
        <taxon>Micrococcales</taxon>
        <taxon>Intrasporangiaceae</taxon>
        <taxon>Knoellia</taxon>
    </lineage>
</organism>
<dbReference type="RefSeq" id="WP_147067047.1">
    <property type="nucleotide sequence ID" value="NZ_BAABDN010000002.1"/>
</dbReference>
<proteinExistence type="predicted"/>
<evidence type="ECO:0000313" key="7">
    <source>
        <dbReference type="EMBL" id="GEQ15187.1"/>
    </source>
</evidence>
<keyword evidence="3" id="KW-1133">Transmembrane helix</keyword>
<evidence type="ECO:0000256" key="1">
    <source>
        <dbReference type="ARBA" id="ARBA00004127"/>
    </source>
</evidence>
<dbReference type="AlphaFoldDB" id="A0A512T4P1"/>
<sequence length="145" mass="14706">MAMASKVTTFKSLATAVRIATRPGGPSMVERAQAVPRLVKAVRSGEYTGTSVGRLLMIAGAAGYLVSPVDLLPEALLGAFGLADDAVVGSWLAAQLVTETEAFLEWERATGRGSGHGAGPRSAADAVPGEVVDDGLRGGSASPRA</sequence>
<feature type="domain" description="DUF1232" evidence="6">
    <location>
        <begin position="55"/>
        <end position="90"/>
    </location>
</feature>
<dbReference type="Pfam" id="PF06803">
    <property type="entry name" value="DUF1232"/>
    <property type="match status" value="1"/>
</dbReference>
<evidence type="ECO:0000256" key="4">
    <source>
        <dbReference type="ARBA" id="ARBA00023136"/>
    </source>
</evidence>
<dbReference type="EMBL" id="BKBA01000013">
    <property type="protein sequence ID" value="GEQ15187.1"/>
    <property type="molecule type" value="Genomic_DNA"/>
</dbReference>
<gene>
    <name evidence="7" type="ORF">KLO01_32340</name>
</gene>
<keyword evidence="8" id="KW-1185">Reference proteome</keyword>
<protein>
    <recommendedName>
        <fullName evidence="6">DUF1232 domain-containing protein</fullName>
    </recommendedName>
</protein>
<feature type="region of interest" description="Disordered" evidence="5">
    <location>
        <begin position="108"/>
        <end position="145"/>
    </location>
</feature>
<dbReference type="Proteomes" id="UP000321793">
    <property type="component" value="Unassembled WGS sequence"/>
</dbReference>
<evidence type="ECO:0000256" key="3">
    <source>
        <dbReference type="ARBA" id="ARBA00022989"/>
    </source>
</evidence>
<dbReference type="GO" id="GO:0012505">
    <property type="term" value="C:endomembrane system"/>
    <property type="evidence" value="ECO:0007669"/>
    <property type="project" value="UniProtKB-SubCell"/>
</dbReference>
<evidence type="ECO:0000313" key="8">
    <source>
        <dbReference type="Proteomes" id="UP000321793"/>
    </source>
</evidence>
<keyword evidence="2" id="KW-0812">Transmembrane</keyword>
<dbReference type="InterPro" id="IPR010652">
    <property type="entry name" value="DUF1232"/>
</dbReference>
<reference evidence="7 8" key="1">
    <citation type="submission" date="2019-07" db="EMBL/GenBank/DDBJ databases">
        <title>Whole genome shotgun sequence of Knoellia locipacati NBRC 109775.</title>
        <authorList>
            <person name="Hosoyama A."/>
            <person name="Uohara A."/>
            <person name="Ohji S."/>
            <person name="Ichikawa N."/>
        </authorList>
    </citation>
    <scope>NUCLEOTIDE SEQUENCE [LARGE SCALE GENOMIC DNA]</scope>
    <source>
        <strain evidence="7 8">NBRC 109775</strain>
    </source>
</reference>
<accession>A0A512T4P1</accession>
<name>A0A512T4P1_9MICO</name>